<gene>
    <name evidence="1" type="ORF">FMM06_06185</name>
</gene>
<organism evidence="1 2">
    <name type="scientific">Glacieibacterium frigidum</name>
    <dbReference type="NCBI Taxonomy" id="2593303"/>
    <lineage>
        <taxon>Bacteria</taxon>
        <taxon>Pseudomonadati</taxon>
        <taxon>Pseudomonadota</taxon>
        <taxon>Alphaproteobacteria</taxon>
        <taxon>Sphingomonadales</taxon>
        <taxon>Sphingosinicellaceae</taxon>
        <taxon>Glacieibacterium</taxon>
    </lineage>
</organism>
<comment type="caution">
    <text evidence="1">The sequence shown here is derived from an EMBL/GenBank/DDBJ whole genome shotgun (WGS) entry which is preliminary data.</text>
</comment>
<protein>
    <submittedName>
        <fullName evidence="1">Restriction endonuclease</fullName>
    </submittedName>
</protein>
<evidence type="ECO:0000313" key="2">
    <source>
        <dbReference type="Proteomes" id="UP000317894"/>
    </source>
</evidence>
<proteinExistence type="predicted"/>
<dbReference type="OrthoDB" id="307209at2"/>
<sequence length="433" mass="47013">MKAWTVYEHRSLPFGQGDGEIPESVAGRLHAVASRTGLAGASGNGVLQFGRKALKARHIVGVVAAEGGMLEILPKIDMPGEDDDTSATAMGSVRRQLIHMLSVALDLKVDADTLTAIECQKHTLLEMLIRLFAAKLADALRAGMPRRYVSCADDLPALRGRLDVVRQFTVRAADPSRLACRFEALTPDIALNQIMKAAVARLTKLARASDTQRMLRELGFAYADIADVAPAALNWNGVVLDRTNARWRDLLALARLLLEGRFQTSSAGSEGGFALLFDMNRLFESYVAHLLRAALVGTDLHATTQGGRLFCLQHEGSGLFQTRPDILIKRGNAIVQIIDTKWKRTAPAISDRKRGVNQSDVYQMMAYGRLYGCGSLTLLYPHHGQLGDRPGILGRHTITGTSDILNTVTIDVSQIGIAREGARAIADRLIAGC</sequence>
<accession>A0A552UHM7</accession>
<keyword evidence="2" id="KW-1185">Reference proteome</keyword>
<keyword evidence="1" id="KW-0378">Hydrolase</keyword>
<dbReference type="Pfam" id="PF10117">
    <property type="entry name" value="McrBC"/>
    <property type="match status" value="1"/>
</dbReference>
<dbReference type="AlphaFoldDB" id="A0A552UHM7"/>
<dbReference type="PANTHER" id="PTHR38733">
    <property type="entry name" value="PROTEIN MCRC"/>
    <property type="match status" value="1"/>
</dbReference>
<evidence type="ECO:0000313" key="1">
    <source>
        <dbReference type="EMBL" id="TRW17724.1"/>
    </source>
</evidence>
<dbReference type="RefSeq" id="WP_144236416.1">
    <property type="nucleotide sequence ID" value="NZ_VJWA01000001.1"/>
</dbReference>
<name>A0A552UHM7_9SPHN</name>
<dbReference type="PANTHER" id="PTHR38733:SF1">
    <property type="entry name" value="TYPE IV METHYL-DIRECTED RESTRICTION ENZYME ECOKMCRBC"/>
    <property type="match status" value="1"/>
</dbReference>
<keyword evidence="1" id="KW-0540">Nuclease</keyword>
<reference evidence="1 2" key="1">
    <citation type="submission" date="2019-07" db="EMBL/GenBank/DDBJ databases">
        <title>Novel species isolated from glacier.</title>
        <authorList>
            <person name="Liu Q."/>
            <person name="Xin Y.-H."/>
        </authorList>
    </citation>
    <scope>NUCLEOTIDE SEQUENCE [LARGE SCALE GENOMIC DNA]</scope>
    <source>
        <strain evidence="1 2">LB1R16</strain>
    </source>
</reference>
<dbReference type="EMBL" id="VJWA01000001">
    <property type="protein sequence ID" value="TRW17724.1"/>
    <property type="molecule type" value="Genomic_DNA"/>
</dbReference>
<keyword evidence="1" id="KW-0255">Endonuclease</keyword>
<dbReference type="GO" id="GO:0004519">
    <property type="term" value="F:endonuclease activity"/>
    <property type="evidence" value="ECO:0007669"/>
    <property type="project" value="UniProtKB-KW"/>
</dbReference>
<dbReference type="InterPro" id="IPR019292">
    <property type="entry name" value="McrC"/>
</dbReference>
<dbReference type="Proteomes" id="UP000317894">
    <property type="component" value="Unassembled WGS sequence"/>
</dbReference>